<evidence type="ECO:0000313" key="1">
    <source>
        <dbReference type="EMBL" id="QBO35524.1"/>
    </source>
</evidence>
<reference evidence="2" key="1">
    <citation type="submission" date="2019-03" db="EMBL/GenBank/DDBJ databases">
        <title>Weissella sp. 26KH-42 Genome sequencing.</title>
        <authorList>
            <person name="Heo J."/>
            <person name="Kim S.-J."/>
            <person name="Kim J.-S."/>
            <person name="Hong S.-B."/>
            <person name="Kwon S.-W."/>
        </authorList>
    </citation>
    <scope>NUCLEOTIDE SEQUENCE [LARGE SCALE GENOMIC DNA]</scope>
    <source>
        <strain evidence="2">26KH-42</strain>
    </source>
</reference>
<dbReference type="AlphaFoldDB" id="A0A4P6YS64"/>
<dbReference type="Proteomes" id="UP000292886">
    <property type="component" value="Chromosome"/>
</dbReference>
<protein>
    <submittedName>
        <fullName evidence="1">Uncharacterized protein</fullName>
    </submittedName>
</protein>
<dbReference type="EMBL" id="CP037940">
    <property type="protein sequence ID" value="QBO35524.1"/>
    <property type="molecule type" value="Genomic_DNA"/>
</dbReference>
<gene>
    <name evidence="1" type="ORF">EQG49_03160</name>
</gene>
<organism evidence="1 2">
    <name type="scientific">Periweissella cryptocerci</name>
    <dbReference type="NCBI Taxonomy" id="2506420"/>
    <lineage>
        <taxon>Bacteria</taxon>
        <taxon>Bacillati</taxon>
        <taxon>Bacillota</taxon>
        <taxon>Bacilli</taxon>
        <taxon>Lactobacillales</taxon>
        <taxon>Lactobacillaceae</taxon>
        <taxon>Periweissella</taxon>
    </lineage>
</organism>
<dbReference type="KEGG" id="wei:EQG49_03160"/>
<keyword evidence="2" id="KW-1185">Reference proteome</keyword>
<evidence type="ECO:0000313" key="2">
    <source>
        <dbReference type="Proteomes" id="UP000292886"/>
    </source>
</evidence>
<dbReference type="RefSeq" id="WP_133362603.1">
    <property type="nucleotide sequence ID" value="NZ_CP037940.1"/>
</dbReference>
<proteinExistence type="predicted"/>
<accession>A0A4P6YS64</accession>
<sequence length="537" mass="61043">MVGQFNPDLLKILHLLYSDTTRAIIEVLSDSETETGGLGISLDRIVEKIGGRRDDIRERLKHLRDDEYVFDHTRGTLVEDEDMRYRDDVERGLIDPMNPIHFMLTEFGTIVINRLMDIQHMDEIPSVTIDVAAVETVTSAALNFLSEKRQENEKTKKDSLTSPDLIIENDKALKANMSKFVRQSHRELSQIQRNDSELNFDETIAQLTLLWHNIKNSFMIIADDEYRTVQSKIAQLRGDKGLLNQVRQRHIEYSQTQSMAVPEKLARDFNINFQQMTQLFAGTSGLPKRTMRPVEGLVERLIMLVTMFETRASTRESRKKLADLANQINQFTDDLQVIRFTANTFGIDNPANIELNTETMRENSCEMDEVIDSLIYDEPIIGNYNPEQYVTELLANVTTLPTKIARIANVTEVGEDVATIENEIDNQPRIAQTIELIQAVQHDFAAENPVVISEISAAIIDTAIISMGVKKTIQYDPIPNDLNDVKDAAYRELGLTRVLGVEVQVEDTPANDQVYFVGGTHTLTFKNKKITTKLITR</sequence>
<name>A0A4P6YS64_9LACO</name>